<dbReference type="InParanoid" id="A0A7N5KJR9"/>
<evidence type="ECO:0000313" key="2">
    <source>
        <dbReference type="Ensembl" id="ENSAMEP00000041110.1"/>
    </source>
</evidence>
<reference evidence="2" key="2">
    <citation type="submission" date="2025-08" db="UniProtKB">
        <authorList>
            <consortium name="Ensembl"/>
        </authorList>
    </citation>
    <scope>IDENTIFICATION</scope>
</reference>
<reference evidence="2 3" key="1">
    <citation type="journal article" date="2010" name="Nature">
        <title>The sequence and de novo assembly of the giant panda genome.</title>
        <authorList>
            <person name="Li R."/>
            <person name="Fan W."/>
            <person name="Tian G."/>
            <person name="Zhu H."/>
            <person name="He L."/>
            <person name="Cai J."/>
            <person name="Huang Q."/>
            <person name="Cai Q."/>
            <person name="Li B."/>
            <person name="Bai Y."/>
            <person name="Zhang Z."/>
            <person name="Zhang Y."/>
            <person name="Wang W."/>
            <person name="Li J."/>
            <person name="Wei F."/>
            <person name="Li H."/>
            <person name="Jian M."/>
            <person name="Li J."/>
            <person name="Zhang Z."/>
            <person name="Nielsen R."/>
            <person name="Li D."/>
            <person name="Gu W."/>
            <person name="Yang Z."/>
            <person name="Xuan Z."/>
            <person name="Ryder O.A."/>
            <person name="Leung F.C."/>
            <person name="Zhou Y."/>
            <person name="Cao J."/>
            <person name="Sun X."/>
            <person name="Fu Y."/>
            <person name="Fang X."/>
            <person name="Guo X."/>
            <person name="Wang B."/>
            <person name="Hou R."/>
            <person name="Shen F."/>
            <person name="Mu B."/>
            <person name="Ni P."/>
            <person name="Lin R."/>
            <person name="Qian W."/>
            <person name="Wang G."/>
            <person name="Yu C."/>
            <person name="Nie W."/>
            <person name="Wang J."/>
            <person name="Wu Z."/>
            <person name="Liang H."/>
            <person name="Min J."/>
            <person name="Wu Q."/>
            <person name="Cheng S."/>
            <person name="Ruan J."/>
            <person name="Wang M."/>
            <person name="Shi Z."/>
            <person name="Wen M."/>
            <person name="Liu B."/>
            <person name="Ren X."/>
            <person name="Zheng H."/>
            <person name="Dong D."/>
            <person name="Cook K."/>
            <person name="Shan G."/>
            <person name="Zhang H."/>
            <person name="Kosiol C."/>
            <person name="Xie X."/>
            <person name="Lu Z."/>
            <person name="Zheng H."/>
            <person name="Li Y."/>
            <person name="Steiner C.C."/>
            <person name="Lam T.T."/>
            <person name="Lin S."/>
            <person name="Zhang Q."/>
            <person name="Li G."/>
            <person name="Tian J."/>
            <person name="Gong T."/>
            <person name="Liu H."/>
            <person name="Zhang D."/>
            <person name="Fang L."/>
            <person name="Ye C."/>
            <person name="Zhang J."/>
            <person name="Hu W."/>
            <person name="Xu A."/>
            <person name="Ren Y."/>
            <person name="Zhang G."/>
            <person name="Bruford M.W."/>
            <person name="Li Q."/>
            <person name="Ma L."/>
            <person name="Guo Y."/>
            <person name="An N."/>
            <person name="Hu Y."/>
            <person name="Zheng Y."/>
            <person name="Shi Y."/>
            <person name="Li Z."/>
            <person name="Liu Q."/>
            <person name="Chen Y."/>
            <person name="Zhao J."/>
            <person name="Qu N."/>
            <person name="Zhao S."/>
            <person name="Tian F."/>
            <person name="Wang X."/>
            <person name="Wang H."/>
            <person name="Xu L."/>
            <person name="Liu X."/>
            <person name="Vinar T."/>
            <person name="Wang Y."/>
            <person name="Lam T.W."/>
            <person name="Yiu S.M."/>
            <person name="Liu S."/>
            <person name="Zhang H."/>
            <person name="Li D."/>
            <person name="Huang Y."/>
            <person name="Wang X."/>
            <person name="Yang G."/>
            <person name="Jiang Z."/>
            <person name="Wang J."/>
            <person name="Qin N."/>
            <person name="Li L."/>
            <person name="Li J."/>
            <person name="Bolund L."/>
            <person name="Kristiansen K."/>
            <person name="Wong G.K."/>
            <person name="Olson M."/>
            <person name="Zhang X."/>
            <person name="Li S."/>
            <person name="Yang H."/>
            <person name="Wang J."/>
            <person name="Wang J."/>
        </authorList>
    </citation>
    <scope>NUCLEOTIDE SEQUENCE [LARGE SCALE GENOMIC DNA]</scope>
</reference>
<accession>A0A7N5KJR9</accession>
<sequence>MPRARQRSDDESSSPSRGGSAVGPQEPAAPKPDEHEEGKLSATLREKTTKLFRRTGARRTQEEVAEANLDPPSNYTNVSASLVSVCNERLSFTLRSSGST</sequence>
<evidence type="ECO:0000313" key="3">
    <source>
        <dbReference type="Proteomes" id="UP000008912"/>
    </source>
</evidence>
<protein>
    <submittedName>
        <fullName evidence="2">Uncharacterized protein</fullName>
    </submittedName>
</protein>
<evidence type="ECO:0000256" key="1">
    <source>
        <dbReference type="SAM" id="MobiDB-lite"/>
    </source>
</evidence>
<dbReference type="Proteomes" id="UP000008912">
    <property type="component" value="Unassembled WGS sequence"/>
</dbReference>
<feature type="region of interest" description="Disordered" evidence="1">
    <location>
        <begin position="1"/>
        <end position="75"/>
    </location>
</feature>
<feature type="compositionally biased region" description="Basic and acidic residues" evidence="1">
    <location>
        <begin position="1"/>
        <end position="10"/>
    </location>
</feature>
<keyword evidence="3" id="KW-1185">Reference proteome</keyword>
<proteinExistence type="predicted"/>
<organism evidence="2 3">
    <name type="scientific">Ailuropoda melanoleuca</name>
    <name type="common">Giant panda</name>
    <dbReference type="NCBI Taxonomy" id="9646"/>
    <lineage>
        <taxon>Eukaryota</taxon>
        <taxon>Metazoa</taxon>
        <taxon>Chordata</taxon>
        <taxon>Craniata</taxon>
        <taxon>Vertebrata</taxon>
        <taxon>Euteleostomi</taxon>
        <taxon>Mammalia</taxon>
        <taxon>Eutheria</taxon>
        <taxon>Laurasiatheria</taxon>
        <taxon>Carnivora</taxon>
        <taxon>Caniformia</taxon>
        <taxon>Ursidae</taxon>
        <taxon>Ailuropoda</taxon>
    </lineage>
</organism>
<dbReference type="AlphaFoldDB" id="A0A7N5KJR9"/>
<dbReference type="Ensembl" id="ENSAMET00000050270.1">
    <property type="protein sequence ID" value="ENSAMEP00000041110.1"/>
    <property type="gene ID" value="ENSAMEG00000030301.1"/>
</dbReference>
<feature type="compositionally biased region" description="Basic and acidic residues" evidence="1">
    <location>
        <begin position="31"/>
        <end position="49"/>
    </location>
</feature>
<reference evidence="2" key="3">
    <citation type="submission" date="2025-09" db="UniProtKB">
        <authorList>
            <consortium name="Ensembl"/>
        </authorList>
    </citation>
    <scope>IDENTIFICATION</scope>
</reference>
<name>A0A7N5KJR9_AILME</name>